<dbReference type="RefSeq" id="WP_092737635.1">
    <property type="nucleotide sequence ID" value="NZ_FNAS01000018.1"/>
</dbReference>
<dbReference type="EMBL" id="FNAS01000018">
    <property type="protein sequence ID" value="SDE68954.1"/>
    <property type="molecule type" value="Genomic_DNA"/>
</dbReference>
<sequence>METTKKKGGRPSEAQTRLNFATYCESRAKGHNQKESGNLAGVNEKTAGKYERLRLQAQADRRQRLINLRQRLENKADSPEITAKELISLTLCIKQIDQEITEII</sequence>
<keyword evidence="2" id="KW-1185">Reference proteome</keyword>
<evidence type="ECO:0000313" key="2">
    <source>
        <dbReference type="Proteomes" id="UP000198517"/>
    </source>
</evidence>
<name>A0A1G7EZ94_9FLAO</name>
<gene>
    <name evidence="1" type="ORF">SAMN05421544_11832</name>
</gene>
<protein>
    <submittedName>
        <fullName evidence="1">Uncharacterized protein</fullName>
    </submittedName>
</protein>
<proteinExistence type="predicted"/>
<evidence type="ECO:0000313" key="1">
    <source>
        <dbReference type="EMBL" id="SDE68954.1"/>
    </source>
</evidence>
<organism evidence="1 2">
    <name type="scientific">Riemerella columbipharyngis</name>
    <dbReference type="NCBI Taxonomy" id="1071918"/>
    <lineage>
        <taxon>Bacteria</taxon>
        <taxon>Pseudomonadati</taxon>
        <taxon>Bacteroidota</taxon>
        <taxon>Flavobacteriia</taxon>
        <taxon>Flavobacteriales</taxon>
        <taxon>Weeksellaceae</taxon>
        <taxon>Riemerella</taxon>
    </lineage>
</organism>
<dbReference type="AlphaFoldDB" id="A0A1G7EZ94"/>
<dbReference type="STRING" id="1071918.SAMN05421544_11832"/>
<reference evidence="1 2" key="1">
    <citation type="submission" date="2016-10" db="EMBL/GenBank/DDBJ databases">
        <authorList>
            <person name="de Groot N.N."/>
        </authorList>
    </citation>
    <scope>NUCLEOTIDE SEQUENCE [LARGE SCALE GENOMIC DNA]</scope>
    <source>
        <strain evidence="1 2">DSM 24015</strain>
    </source>
</reference>
<accession>A0A1G7EZ94</accession>
<dbReference type="Proteomes" id="UP000198517">
    <property type="component" value="Unassembled WGS sequence"/>
</dbReference>